<evidence type="ECO:0008006" key="3">
    <source>
        <dbReference type="Google" id="ProtNLM"/>
    </source>
</evidence>
<evidence type="ECO:0000313" key="1">
    <source>
        <dbReference type="EMBL" id="PAT11663.1"/>
    </source>
</evidence>
<dbReference type="Proteomes" id="UP000218041">
    <property type="component" value="Unassembled WGS sequence"/>
</dbReference>
<comment type="caution">
    <text evidence="1">The sequence shown here is derived from an EMBL/GenBank/DDBJ whole genome shotgun (WGS) entry which is preliminary data.</text>
</comment>
<dbReference type="InterPro" id="IPR011664">
    <property type="entry name" value="Abi_system_AbiD/AbiF-like"/>
</dbReference>
<sequence>MIKFPLQTAQLFFSAPRLQAYLDEAQDYDQALDLYMWGSEVAGAFHATLSFLEIALRNAVDHQLKEWNGKESSQVWTTRGDTRDELRAVAGKAIGAARKHAKKELERKGQSPDVQPTHDQILAQFTFGNLSYLFIDPGYQDGVSKKADRDTLWDEALKLAFPDEGQPIGKRVCSYQNGRMRIGRQLEHLRQLRNRVAHHDNLLHVDIRKEIHTINSVLSKMNTELPAVAMSKSQLRRLRREDPRVQP</sequence>
<organism evidence="1 2">
    <name type="scientific">Corynebacterium hadale</name>
    <dbReference type="NCBI Taxonomy" id="2026255"/>
    <lineage>
        <taxon>Bacteria</taxon>
        <taxon>Bacillati</taxon>
        <taxon>Actinomycetota</taxon>
        <taxon>Actinomycetes</taxon>
        <taxon>Mycobacteriales</taxon>
        <taxon>Corynebacteriaceae</taxon>
        <taxon>Corynebacterium</taxon>
    </lineage>
</organism>
<reference evidence="1 2" key="1">
    <citation type="submission" date="2017-08" db="EMBL/GenBank/DDBJ databases">
        <title>Whole genome sequences of 6 clinical strains closest to Corynebacterium imitans.</title>
        <authorList>
            <person name="Bernier A.-M."/>
            <person name="Burdz T."/>
            <person name="Bernard K."/>
        </authorList>
    </citation>
    <scope>NUCLEOTIDE SEQUENCE [LARGE SCALE GENOMIC DNA]</scope>
    <source>
        <strain evidence="1 2">NML92-0415</strain>
    </source>
</reference>
<protein>
    <recommendedName>
        <fullName evidence="3">Abi-like protein</fullName>
    </recommendedName>
</protein>
<dbReference type="Pfam" id="PF07751">
    <property type="entry name" value="Abi_2"/>
    <property type="match status" value="1"/>
</dbReference>
<gene>
    <name evidence="1" type="ORF">CKJ80_00025</name>
</gene>
<accession>A0AB36RPD2</accession>
<dbReference type="RefSeq" id="WP_095554416.1">
    <property type="nucleotide sequence ID" value="NZ_NSGP01000001.1"/>
</dbReference>
<dbReference type="EMBL" id="NSGP01000001">
    <property type="protein sequence ID" value="PAT11663.1"/>
    <property type="molecule type" value="Genomic_DNA"/>
</dbReference>
<evidence type="ECO:0000313" key="2">
    <source>
        <dbReference type="Proteomes" id="UP000218041"/>
    </source>
</evidence>
<proteinExistence type="predicted"/>
<dbReference type="AlphaFoldDB" id="A0AB36RPD2"/>
<name>A0AB36RPD2_9CORY</name>